<sequence length="168" mass="17766">MGALRRLQQRNVWQRRKPILYAVGLAGAATLGVSACEPGGGDLNTSAVALTVDEMGTKALERQRLDVAWISCTARYEDRVTPKSGSPTREAVVEVDCQGESDSDQDITIKGKVHAVVDGRCVRGNLTAKVDGKEWFQVDVLGNCGADDGNDDGDDDGNGKPSPPPSPG</sequence>
<comment type="caution">
    <text evidence="2">The sequence shown here is derived from an EMBL/GenBank/DDBJ whole genome shotgun (WGS) entry which is preliminary data.</text>
</comment>
<evidence type="ECO:0008006" key="4">
    <source>
        <dbReference type="Google" id="ProtNLM"/>
    </source>
</evidence>
<proteinExistence type="predicted"/>
<evidence type="ECO:0000313" key="2">
    <source>
        <dbReference type="EMBL" id="MBW5424725.1"/>
    </source>
</evidence>
<dbReference type="RefSeq" id="WP_219691151.1">
    <property type="nucleotide sequence ID" value="NZ_WMBF01000361.1"/>
</dbReference>
<name>A0ABS6YUG5_9ACTN</name>
<evidence type="ECO:0000256" key="1">
    <source>
        <dbReference type="SAM" id="MobiDB-lite"/>
    </source>
</evidence>
<gene>
    <name evidence="2" type="ORF">GKQ77_24695</name>
</gene>
<protein>
    <recommendedName>
        <fullName evidence="4">Lipoprotein</fullName>
    </recommendedName>
</protein>
<organism evidence="2 3">
    <name type="scientific">Streptomyces anatolicus</name>
    <dbReference type="NCBI Taxonomy" id="2675858"/>
    <lineage>
        <taxon>Bacteria</taxon>
        <taxon>Bacillati</taxon>
        <taxon>Actinomycetota</taxon>
        <taxon>Actinomycetes</taxon>
        <taxon>Kitasatosporales</taxon>
        <taxon>Streptomycetaceae</taxon>
        <taxon>Streptomyces</taxon>
    </lineage>
</organism>
<dbReference type="Proteomes" id="UP001197114">
    <property type="component" value="Unassembled WGS sequence"/>
</dbReference>
<feature type="non-terminal residue" evidence="2">
    <location>
        <position position="168"/>
    </location>
</feature>
<accession>A0ABS6YUG5</accession>
<dbReference type="EMBL" id="WMBF01000361">
    <property type="protein sequence ID" value="MBW5424725.1"/>
    <property type="molecule type" value="Genomic_DNA"/>
</dbReference>
<feature type="region of interest" description="Disordered" evidence="1">
    <location>
        <begin position="144"/>
        <end position="168"/>
    </location>
</feature>
<keyword evidence="3" id="KW-1185">Reference proteome</keyword>
<reference evidence="2 3" key="1">
    <citation type="submission" date="2019-11" db="EMBL/GenBank/DDBJ databases">
        <authorList>
            <person name="Ay H."/>
        </authorList>
    </citation>
    <scope>NUCLEOTIDE SEQUENCE [LARGE SCALE GENOMIC DNA]</scope>
    <source>
        <strain evidence="2 3">BG9H</strain>
    </source>
</reference>
<evidence type="ECO:0000313" key="3">
    <source>
        <dbReference type="Proteomes" id="UP001197114"/>
    </source>
</evidence>